<sequence length="933" mass="106581">MALPEFPFRAKTLVAWAAEEKGDLGFLEHEIIEVLSAVDGEWWSGRLRRNNAEGIFPKQYVEVIDEPRMTASRSSASLAPKPPSDPAPAPYTTSVPDTNPLRASYAGYSRVNDLAHDDADDHDHYNYSYDEAYYRKSKKQSKASNVKLAHYQRELQEKEREIAHYKSHLRKSQSDTKRLSLAQYPPSPPATAPVPASPAASSRRKSPSPDARQSRQRRSDFYKSKSKSAYELSAPDASRAPYPVHEDDGDSADSDDSLDEIAARRAQLEQELRHLRQLEKRRQTQRSQDDLGYQSEDLSSRRSKESKDNLSRKMESEVPSDEGDDSDAPPPPPPPKHKHSDGDIYRFSHHEDLKSSLKSSTRTYHSDVLNLSELSATSAGSYHRHLLERELNAVPESRLKAMQLEDTTPDDLGRSAQKPKNSIFKKILGQKRDENALEQKLSAEFDTWAEQKMDLNRLNSLSTEDKQARTRRVVRTEATLIVKPLDYISEINTNETVGSDYDDDGNGDELEWAQMSFAKADRFMARFSTQSDLNEIISDVSMRFAHSVVMQIRCVLVHLCKFRIIDEPSKISQIKPKLHDVLFKGEASIFQLNYIFKKVLDALRIPSEIVLGFWKKPNEFYHEEHYVINHCWLSVLVDSRLLIMDLLCFKHGQVCNLRRDDGYNEFYFLAKPLSMVSTHIPSVIDLQHVRPPVDPIVAFHLPREYSGFHKNRLRFRNFNNALTRLRDLEVVELELYVPPDIELFTLVKTSKVTTNDLSLCQMMWQNNRRIAKIKALLPVNESIGVLQVFAGPKGLQKHFENVHELALVIPIYHEGQSKNTKFIPRFPTVQAQKNDLYVKSPQMSTVSMRPYNFEVLVHPSEGVVSEISSRKHDFKMVVESPSGKYYKLVAADPSKPYGVYSGNIKCTEAGVYRGLVIGDCGNSWYVFTQWECQ</sequence>
<keyword evidence="1 2" id="KW-0728">SH3 domain</keyword>
<dbReference type="InterPro" id="IPR001452">
    <property type="entry name" value="SH3_domain"/>
</dbReference>
<proteinExistence type="predicted"/>
<gene>
    <name evidence="5" type="ORF">DIURU_002251</name>
</gene>
<feature type="compositionally biased region" description="Basic and acidic residues" evidence="3">
    <location>
        <begin position="298"/>
        <end position="316"/>
    </location>
</feature>
<dbReference type="OMA" id="CTPYELT"/>
<reference evidence="5 6" key="1">
    <citation type="submission" date="2019-07" db="EMBL/GenBank/DDBJ databases">
        <title>Genome assembly of two rare yeast pathogens: Diutina rugosa and Trichomonascus ciferrii.</title>
        <authorList>
            <person name="Mixao V."/>
            <person name="Saus E."/>
            <person name="Hansen A."/>
            <person name="Lass-Flor C."/>
            <person name="Gabaldon T."/>
        </authorList>
    </citation>
    <scope>NUCLEOTIDE SEQUENCE [LARGE SCALE GENOMIC DNA]</scope>
    <source>
        <strain evidence="5 6">CBS 613</strain>
    </source>
</reference>
<dbReference type="GO" id="GO:0140278">
    <property type="term" value="P:mitotic division septum assembly"/>
    <property type="evidence" value="ECO:0007669"/>
    <property type="project" value="TreeGrafter"/>
</dbReference>
<feature type="region of interest" description="Disordered" evidence="3">
    <location>
        <begin position="166"/>
        <end position="260"/>
    </location>
</feature>
<dbReference type="Pfam" id="PF00018">
    <property type="entry name" value="SH3_1"/>
    <property type="match status" value="1"/>
</dbReference>
<evidence type="ECO:0000313" key="6">
    <source>
        <dbReference type="Proteomes" id="UP000449547"/>
    </source>
</evidence>
<dbReference type="OrthoDB" id="6129702at2759"/>
<dbReference type="InterPro" id="IPR036028">
    <property type="entry name" value="SH3-like_dom_sf"/>
</dbReference>
<feature type="region of interest" description="Disordered" evidence="3">
    <location>
        <begin position="71"/>
        <end position="103"/>
    </location>
</feature>
<dbReference type="SUPFAM" id="SSF50044">
    <property type="entry name" value="SH3-domain"/>
    <property type="match status" value="1"/>
</dbReference>
<name>A0A642UR24_DIURU</name>
<dbReference type="GO" id="GO:0110085">
    <property type="term" value="C:mitotic actomyosin contractile ring"/>
    <property type="evidence" value="ECO:0007669"/>
    <property type="project" value="TreeGrafter"/>
</dbReference>
<feature type="compositionally biased region" description="Acidic residues" evidence="3">
    <location>
        <begin position="318"/>
        <end position="327"/>
    </location>
</feature>
<dbReference type="AlphaFoldDB" id="A0A642UR24"/>
<dbReference type="GeneID" id="54780902"/>
<dbReference type="Proteomes" id="UP000449547">
    <property type="component" value="Unassembled WGS sequence"/>
</dbReference>
<dbReference type="InterPro" id="IPR056409">
    <property type="entry name" value="Ig_CYK3_C"/>
</dbReference>
<evidence type="ECO:0000259" key="4">
    <source>
        <dbReference type="PROSITE" id="PS50002"/>
    </source>
</evidence>
<dbReference type="RefSeq" id="XP_034012945.1">
    <property type="nucleotide sequence ID" value="XM_034154882.1"/>
</dbReference>
<dbReference type="InterPro" id="IPR052557">
    <property type="entry name" value="CAP/Cytokinesis_protein"/>
</dbReference>
<keyword evidence="6" id="KW-1185">Reference proteome</keyword>
<comment type="caution">
    <text evidence="5">The sequence shown here is derived from an EMBL/GenBank/DDBJ whole genome shotgun (WGS) entry which is preliminary data.</text>
</comment>
<dbReference type="PANTHER" id="PTHR46333:SF2">
    <property type="entry name" value="CYTOKINESIS PROTEIN 3"/>
    <property type="match status" value="1"/>
</dbReference>
<feature type="domain" description="SH3" evidence="4">
    <location>
        <begin position="5"/>
        <end position="66"/>
    </location>
</feature>
<dbReference type="PROSITE" id="PS50002">
    <property type="entry name" value="SH3"/>
    <property type="match status" value="1"/>
</dbReference>
<accession>A0A642UR24</accession>
<evidence type="ECO:0000256" key="1">
    <source>
        <dbReference type="ARBA" id="ARBA00022443"/>
    </source>
</evidence>
<dbReference type="PANTHER" id="PTHR46333">
    <property type="entry name" value="CYTOKINESIS PROTEIN 3"/>
    <property type="match status" value="1"/>
</dbReference>
<dbReference type="VEuPathDB" id="FungiDB:DIURU_002251"/>
<evidence type="ECO:0000313" key="5">
    <source>
        <dbReference type="EMBL" id="KAA8903739.1"/>
    </source>
</evidence>
<evidence type="ECO:0000256" key="3">
    <source>
        <dbReference type="SAM" id="MobiDB-lite"/>
    </source>
</evidence>
<feature type="region of interest" description="Disordered" evidence="3">
    <location>
        <begin position="278"/>
        <end position="343"/>
    </location>
</feature>
<dbReference type="Gene3D" id="2.30.30.40">
    <property type="entry name" value="SH3 Domains"/>
    <property type="match status" value="1"/>
</dbReference>
<feature type="compositionally biased region" description="Pro residues" evidence="3">
    <location>
        <begin position="80"/>
        <end position="89"/>
    </location>
</feature>
<protein>
    <recommendedName>
        <fullName evidence="4">SH3 domain-containing protein</fullName>
    </recommendedName>
</protein>
<dbReference type="Pfam" id="PF24584">
    <property type="entry name" value="Ig_CYK3_C"/>
    <property type="match status" value="1"/>
</dbReference>
<feature type="compositionally biased region" description="Pro residues" evidence="3">
    <location>
        <begin position="185"/>
        <end position="196"/>
    </location>
</feature>
<dbReference type="EMBL" id="SWFT01000066">
    <property type="protein sequence ID" value="KAA8903739.1"/>
    <property type="molecule type" value="Genomic_DNA"/>
</dbReference>
<evidence type="ECO:0000256" key="2">
    <source>
        <dbReference type="PROSITE-ProRule" id="PRU00192"/>
    </source>
</evidence>
<feature type="compositionally biased region" description="Acidic residues" evidence="3">
    <location>
        <begin position="247"/>
        <end position="259"/>
    </location>
</feature>
<organism evidence="5 6">
    <name type="scientific">Diutina rugosa</name>
    <name type="common">Yeast</name>
    <name type="synonym">Candida rugosa</name>
    <dbReference type="NCBI Taxonomy" id="5481"/>
    <lineage>
        <taxon>Eukaryota</taxon>
        <taxon>Fungi</taxon>
        <taxon>Dikarya</taxon>
        <taxon>Ascomycota</taxon>
        <taxon>Saccharomycotina</taxon>
        <taxon>Pichiomycetes</taxon>
        <taxon>Debaryomycetaceae</taxon>
        <taxon>Diutina</taxon>
    </lineage>
</organism>
<dbReference type="SMART" id="SM00326">
    <property type="entry name" value="SH3"/>
    <property type="match status" value="1"/>
</dbReference>